<accession>A0ABV2IWT2</accession>
<keyword evidence="3" id="KW-0998">Cell outer membrane</keyword>
<keyword evidence="9" id="KW-1185">Reference proteome</keyword>
<dbReference type="PRINTS" id="PR01021">
    <property type="entry name" value="OMPADOMAIN"/>
</dbReference>
<feature type="compositionally biased region" description="Basic and acidic residues" evidence="5">
    <location>
        <begin position="81"/>
        <end position="123"/>
    </location>
</feature>
<dbReference type="PANTHER" id="PTHR30329:SF21">
    <property type="entry name" value="LIPOPROTEIN YIAD-RELATED"/>
    <property type="match status" value="1"/>
</dbReference>
<dbReference type="InterPro" id="IPR006664">
    <property type="entry name" value="OMP_bac"/>
</dbReference>
<sequence length="707" mass="73739">MKARKHLLTHVFVSLAAFPVALPPALAAPAAVLGQPGQLQAHAGLMLPAVMKQAASGVLVAQAEEPAPELGEDGKPKKKKPEAPAEKAPAEPPKAEPPKAEPPKPEPPKPEPPKPAPEPKAEAPKPAPEPPKPEPKAPEPKAEAPKPEAPKPAAPKAEPPAAEAPKPEKKRPPEPDAGAKPPAEKAAPPAPKPAAEAPKPAAEPKPAEKPAAESKPAEKPAAEAPKPAPEPKPEAPATAAPKPDAPKAPAGAAPEAKPAPGAEQPAKTGEPAKPAPAGEAPAPAGAIKPAPADGAPAAVAPAGQQAPVLDSAKPAPVLDSAKPAPGAAPAAQPNAAKPVAPGQPPAPPAPGQPPAAAAPGAAPAAVAPAAPPAPPPKTDADAQAPMRNAPPPPPAPPLAPNAAGWDRGQRMQAPPRYDAPADARVEGRVDGRDVLNILGQIIVRGGDSDRFNRGAEDSYFDQLPGGRTRETIERPNGVMIVTIRNRYGDVIQRSRIGRDGRETVLFYDPGLQQRPDRERVFRDPSLDLPPMQLDIPVDEYIIDTSNARNPDYYDFLREPPVERVERVYSLDEVKYSARIRDKMRRIDLDTIHFATGSADISMNEAGAMKRVAQAMKKIIDKNPGETFLIEGHTDAVGSDQSNLVLSDKRAESVAVTLSELYDIPPENLVTQGYGERFLKVQTSGPSEENRRVTIRRITPLVRPVAGK</sequence>
<keyword evidence="2 4" id="KW-0472">Membrane</keyword>
<evidence type="ECO:0000313" key="8">
    <source>
        <dbReference type="EMBL" id="MET3612813.1"/>
    </source>
</evidence>
<feature type="compositionally biased region" description="Low complexity" evidence="5">
    <location>
        <begin position="354"/>
        <end position="368"/>
    </location>
</feature>
<feature type="compositionally biased region" description="Basic and acidic residues" evidence="5">
    <location>
        <begin position="131"/>
        <end position="149"/>
    </location>
</feature>
<dbReference type="Gene3D" id="3.30.1330.60">
    <property type="entry name" value="OmpA-like domain"/>
    <property type="match status" value="1"/>
</dbReference>
<feature type="compositionally biased region" description="Pro residues" evidence="5">
    <location>
        <begin position="341"/>
        <end position="353"/>
    </location>
</feature>
<organism evidence="8 9">
    <name type="scientific">Rhizobium aquaticum</name>
    <dbReference type="NCBI Taxonomy" id="1549636"/>
    <lineage>
        <taxon>Bacteria</taxon>
        <taxon>Pseudomonadati</taxon>
        <taxon>Pseudomonadota</taxon>
        <taxon>Alphaproteobacteria</taxon>
        <taxon>Hyphomicrobiales</taxon>
        <taxon>Rhizobiaceae</taxon>
        <taxon>Rhizobium/Agrobacterium group</taxon>
        <taxon>Rhizobium</taxon>
    </lineage>
</organism>
<dbReference type="InterPro" id="IPR050330">
    <property type="entry name" value="Bact_OuterMem_StrucFunc"/>
</dbReference>
<dbReference type="PANTHER" id="PTHR30329">
    <property type="entry name" value="STATOR ELEMENT OF FLAGELLAR MOTOR COMPLEX"/>
    <property type="match status" value="1"/>
</dbReference>
<comment type="caution">
    <text evidence="8">The sequence shown here is derived from an EMBL/GenBank/DDBJ whole genome shotgun (WGS) entry which is preliminary data.</text>
</comment>
<evidence type="ECO:0000256" key="3">
    <source>
        <dbReference type="ARBA" id="ARBA00023237"/>
    </source>
</evidence>
<evidence type="ECO:0000256" key="1">
    <source>
        <dbReference type="ARBA" id="ARBA00004442"/>
    </source>
</evidence>
<comment type="subcellular location">
    <subcellularLocation>
        <location evidence="1">Cell outer membrane</location>
    </subcellularLocation>
</comment>
<dbReference type="PROSITE" id="PS51123">
    <property type="entry name" value="OMPA_2"/>
    <property type="match status" value="1"/>
</dbReference>
<dbReference type="PRINTS" id="PR01217">
    <property type="entry name" value="PRICHEXTENSN"/>
</dbReference>
<feature type="compositionally biased region" description="Pro residues" evidence="5">
    <location>
        <begin position="388"/>
        <end position="399"/>
    </location>
</feature>
<keyword evidence="6" id="KW-0732">Signal</keyword>
<dbReference type="Proteomes" id="UP001549047">
    <property type="component" value="Unassembled WGS sequence"/>
</dbReference>
<feature type="compositionally biased region" description="Basic and acidic residues" evidence="5">
    <location>
        <begin position="165"/>
        <end position="174"/>
    </location>
</feature>
<reference evidence="8 9" key="1">
    <citation type="submission" date="2024-06" db="EMBL/GenBank/DDBJ databases">
        <title>Genomic Encyclopedia of Type Strains, Phase IV (KMG-IV): sequencing the most valuable type-strain genomes for metagenomic binning, comparative biology and taxonomic classification.</title>
        <authorList>
            <person name="Goeker M."/>
        </authorList>
    </citation>
    <scope>NUCLEOTIDE SEQUENCE [LARGE SCALE GENOMIC DNA]</scope>
    <source>
        <strain evidence="8 9">DSM 29780</strain>
    </source>
</reference>
<evidence type="ECO:0000256" key="6">
    <source>
        <dbReference type="SAM" id="SignalP"/>
    </source>
</evidence>
<feature type="compositionally biased region" description="Low complexity" evidence="5">
    <location>
        <begin position="154"/>
        <end position="164"/>
    </location>
</feature>
<feature type="chain" id="PRO_5045964398" evidence="6">
    <location>
        <begin position="28"/>
        <end position="707"/>
    </location>
</feature>
<evidence type="ECO:0000256" key="2">
    <source>
        <dbReference type="ARBA" id="ARBA00023136"/>
    </source>
</evidence>
<feature type="domain" description="OmpA-like" evidence="7">
    <location>
        <begin position="580"/>
        <end position="700"/>
    </location>
</feature>
<dbReference type="InterPro" id="IPR036737">
    <property type="entry name" value="OmpA-like_sf"/>
</dbReference>
<dbReference type="EMBL" id="JBEPMB010000001">
    <property type="protein sequence ID" value="MET3612813.1"/>
    <property type="molecule type" value="Genomic_DNA"/>
</dbReference>
<gene>
    <name evidence="8" type="ORF">ABID16_001118</name>
</gene>
<feature type="compositionally biased region" description="Low complexity" evidence="5">
    <location>
        <begin position="235"/>
        <end position="307"/>
    </location>
</feature>
<feature type="signal peptide" evidence="6">
    <location>
        <begin position="1"/>
        <end position="27"/>
    </location>
</feature>
<evidence type="ECO:0000259" key="7">
    <source>
        <dbReference type="PROSITE" id="PS51123"/>
    </source>
</evidence>
<evidence type="ECO:0000256" key="4">
    <source>
        <dbReference type="PROSITE-ProRule" id="PRU00473"/>
    </source>
</evidence>
<dbReference type="RefSeq" id="WP_354555348.1">
    <property type="nucleotide sequence ID" value="NZ_JBEPMB010000001.1"/>
</dbReference>
<proteinExistence type="predicted"/>
<name>A0ABV2IWT2_9HYPH</name>
<feature type="compositionally biased region" description="Low complexity" evidence="5">
    <location>
        <begin position="176"/>
        <end position="200"/>
    </location>
</feature>
<evidence type="ECO:0000313" key="9">
    <source>
        <dbReference type="Proteomes" id="UP001549047"/>
    </source>
</evidence>
<dbReference type="Pfam" id="PF00691">
    <property type="entry name" value="OmpA"/>
    <property type="match status" value="1"/>
</dbReference>
<dbReference type="CDD" id="cd07185">
    <property type="entry name" value="OmpA_C-like"/>
    <property type="match status" value="1"/>
</dbReference>
<feature type="compositionally biased region" description="Basic and acidic residues" evidence="5">
    <location>
        <begin position="205"/>
        <end position="221"/>
    </location>
</feature>
<feature type="region of interest" description="Disordered" evidence="5">
    <location>
        <begin position="62"/>
        <end position="421"/>
    </location>
</feature>
<dbReference type="SUPFAM" id="SSF103088">
    <property type="entry name" value="OmpA-like"/>
    <property type="match status" value="1"/>
</dbReference>
<protein>
    <submittedName>
        <fullName evidence="8">Outer membrane protein OmpA-like peptidoglycan-associated protein</fullName>
    </submittedName>
</protein>
<evidence type="ECO:0000256" key="5">
    <source>
        <dbReference type="SAM" id="MobiDB-lite"/>
    </source>
</evidence>
<feature type="compositionally biased region" description="Low complexity" evidence="5">
    <location>
        <begin position="321"/>
        <end position="340"/>
    </location>
</feature>
<dbReference type="InterPro" id="IPR006665">
    <property type="entry name" value="OmpA-like"/>
</dbReference>